<keyword evidence="2" id="KW-0378">Hydrolase</keyword>
<dbReference type="Proteomes" id="UP000602745">
    <property type="component" value="Unassembled WGS sequence"/>
</dbReference>
<sequence length="372" mass="40309">MSGLGMNLEALRRYRQRWEQLSQGITMEEVGARPGQGTRLTEVRRFGSNPGALRMKCYVPAAALKSIPLVVVLHGCQQDAEAYDRGTGWTRLADAAGFAVLYPEQQAANNPKNCFSWFQPGDTRRGAGEALSIRQMIDAMVMRHDIDKDRVFITGLSAGGAMTSVMLATYPEVFAGGAIIAGLPYGAARTVQQAFEAMFKGANNSGKELGGWVRAASTHRGPWPRVSIWHGTADTTVVPSNARETLKQWLNVHSLPDIPSAEDRALGYRRRQWCDAEGKTLVEDWIIDDLPHGTPLDAQGGAEFAGPYLLDAGISSTWHIARFWDLTAEMPPSSAKSCGAPKRRHLSPAPEAGPSGVQATITKALKAAGLLR</sequence>
<evidence type="ECO:0000256" key="3">
    <source>
        <dbReference type="SAM" id="MobiDB-lite"/>
    </source>
</evidence>
<organism evidence="4 5">
    <name type="scientific">Agaricicola taiwanensis</name>
    <dbReference type="NCBI Taxonomy" id="591372"/>
    <lineage>
        <taxon>Bacteria</taxon>
        <taxon>Pseudomonadati</taxon>
        <taxon>Pseudomonadota</taxon>
        <taxon>Alphaproteobacteria</taxon>
        <taxon>Rhodobacterales</taxon>
        <taxon>Paracoccaceae</taxon>
        <taxon>Agaricicola</taxon>
    </lineage>
</organism>
<reference evidence="4" key="1">
    <citation type="journal article" date="2014" name="Int. J. Syst. Evol. Microbiol.">
        <title>Complete genome sequence of Corynebacterium casei LMG S-19264T (=DSM 44701T), isolated from a smear-ripened cheese.</title>
        <authorList>
            <consortium name="US DOE Joint Genome Institute (JGI-PGF)"/>
            <person name="Walter F."/>
            <person name="Albersmeier A."/>
            <person name="Kalinowski J."/>
            <person name="Ruckert C."/>
        </authorList>
    </citation>
    <scope>NUCLEOTIDE SEQUENCE</scope>
    <source>
        <strain evidence="4">CCM 7684</strain>
    </source>
</reference>
<protein>
    <submittedName>
        <fullName evidence="4">LpqC, poly</fullName>
    </submittedName>
</protein>
<keyword evidence="5" id="KW-1185">Reference proteome</keyword>
<dbReference type="SUPFAM" id="SSF53474">
    <property type="entry name" value="alpha/beta-Hydrolases"/>
    <property type="match status" value="2"/>
</dbReference>
<dbReference type="AlphaFoldDB" id="A0A8J2VNM5"/>
<dbReference type="GO" id="GO:0016787">
    <property type="term" value="F:hydrolase activity"/>
    <property type="evidence" value="ECO:0007669"/>
    <property type="project" value="UniProtKB-KW"/>
</dbReference>
<evidence type="ECO:0000256" key="1">
    <source>
        <dbReference type="ARBA" id="ARBA00022729"/>
    </source>
</evidence>
<dbReference type="GO" id="GO:0005576">
    <property type="term" value="C:extracellular region"/>
    <property type="evidence" value="ECO:0007669"/>
    <property type="project" value="InterPro"/>
</dbReference>
<dbReference type="Gene3D" id="3.40.50.1820">
    <property type="entry name" value="alpha/beta hydrolase"/>
    <property type="match status" value="1"/>
</dbReference>
<evidence type="ECO:0000256" key="2">
    <source>
        <dbReference type="ARBA" id="ARBA00022801"/>
    </source>
</evidence>
<dbReference type="PANTHER" id="PTHR43037:SF1">
    <property type="entry name" value="BLL1128 PROTEIN"/>
    <property type="match status" value="1"/>
</dbReference>
<gene>
    <name evidence="4" type="ORF">GCM10007276_09370</name>
</gene>
<accession>A0A8J2VNM5</accession>
<reference evidence="4" key="2">
    <citation type="submission" date="2020-09" db="EMBL/GenBank/DDBJ databases">
        <authorList>
            <person name="Sun Q."/>
            <person name="Sedlacek I."/>
        </authorList>
    </citation>
    <scope>NUCLEOTIDE SEQUENCE</scope>
    <source>
        <strain evidence="4">CCM 7684</strain>
    </source>
</reference>
<proteinExistence type="predicted"/>
<evidence type="ECO:0000313" key="5">
    <source>
        <dbReference type="Proteomes" id="UP000602745"/>
    </source>
</evidence>
<keyword evidence="1" id="KW-0732">Signal</keyword>
<evidence type="ECO:0000313" key="4">
    <source>
        <dbReference type="EMBL" id="GGE34137.1"/>
    </source>
</evidence>
<dbReference type="RefSeq" id="WP_188408512.1">
    <property type="nucleotide sequence ID" value="NZ_BMCP01000001.1"/>
</dbReference>
<dbReference type="EMBL" id="BMCP01000001">
    <property type="protein sequence ID" value="GGE34137.1"/>
    <property type="molecule type" value="Genomic_DNA"/>
</dbReference>
<name>A0A8J2VNM5_9RHOB</name>
<feature type="region of interest" description="Disordered" evidence="3">
    <location>
        <begin position="334"/>
        <end position="356"/>
    </location>
</feature>
<dbReference type="InterPro" id="IPR029058">
    <property type="entry name" value="AB_hydrolase_fold"/>
</dbReference>
<dbReference type="NCBIfam" id="TIGR01840">
    <property type="entry name" value="esterase_phb"/>
    <property type="match status" value="1"/>
</dbReference>
<dbReference type="Pfam" id="PF10503">
    <property type="entry name" value="Esterase_PHB"/>
    <property type="match status" value="1"/>
</dbReference>
<dbReference type="InterPro" id="IPR010126">
    <property type="entry name" value="Esterase_phb"/>
</dbReference>
<dbReference type="InterPro" id="IPR050955">
    <property type="entry name" value="Plant_Biomass_Hydrol_Est"/>
</dbReference>
<comment type="caution">
    <text evidence="4">The sequence shown here is derived from an EMBL/GenBank/DDBJ whole genome shotgun (WGS) entry which is preliminary data.</text>
</comment>
<dbReference type="PANTHER" id="PTHR43037">
    <property type="entry name" value="UNNAMED PRODUCT-RELATED"/>
    <property type="match status" value="1"/>
</dbReference>